<sequence>MSITFFKLSSSVSAWLIWLANLASYFRNLSFEALPCQRGGIIEIAITLASPFSRFF</sequence>
<protein>
    <submittedName>
        <fullName evidence="1">Uncharacterized protein</fullName>
    </submittedName>
</protein>
<name>A0A2I3CCU8_VIBAX</name>
<accession>A0A2I3CCU8</accession>
<proteinExistence type="predicted"/>
<organism evidence="1 2">
    <name type="scientific">Vibrio alginolyticus (strain ATCC 17749 / DSM 2171 / NBRC 15630 / NCIMB 1903 / NCTC 12160 / XII-53)</name>
    <dbReference type="NCBI Taxonomy" id="1219076"/>
    <lineage>
        <taxon>Bacteria</taxon>
        <taxon>Pseudomonadati</taxon>
        <taxon>Pseudomonadota</taxon>
        <taxon>Gammaproteobacteria</taxon>
        <taxon>Vibrionales</taxon>
        <taxon>Vibrionaceae</taxon>
        <taxon>Vibrio</taxon>
    </lineage>
</organism>
<reference evidence="1 2" key="1">
    <citation type="journal article" date="2015" name="Genome Announc.">
        <title>Complete genome sequence of Vibrio alginolyticus ATCC 17749.</title>
        <authorList>
            <person name="Liu X.F."/>
            <person name="Cao Y."/>
            <person name="Zhang H.L."/>
            <person name="Chen Y.J."/>
            <person name="Hu C.J."/>
        </authorList>
    </citation>
    <scope>NUCLEOTIDE SEQUENCE [LARGE SCALE GENOMIC DNA]</scope>
    <source>
        <strain evidence="2">ATCC 17749 / DSM 2171 / NBRC 15630 / NCIMB 1903 / NCTC 12160 / XII-53</strain>
    </source>
</reference>
<dbReference type="KEGG" id="vag:N646_2214"/>
<gene>
    <name evidence="1" type="ORF">N646_2214</name>
</gene>
<dbReference type="Proteomes" id="UP000016714">
    <property type="component" value="Chromosome 1"/>
</dbReference>
<evidence type="ECO:0000313" key="1">
    <source>
        <dbReference type="EMBL" id="AGV18028.1"/>
    </source>
</evidence>
<dbReference type="AlphaFoldDB" id="A0A2I3CCU8"/>
<dbReference type="EMBL" id="CP006718">
    <property type="protein sequence ID" value="AGV18028.1"/>
    <property type="molecule type" value="Genomic_DNA"/>
</dbReference>
<evidence type="ECO:0000313" key="2">
    <source>
        <dbReference type="Proteomes" id="UP000016714"/>
    </source>
</evidence>
<dbReference type="HOGENOM" id="CLU_3013048_0_0_6"/>